<dbReference type="OrthoDB" id="9810089at2"/>
<dbReference type="Pfam" id="PF02653">
    <property type="entry name" value="BPD_transp_2"/>
    <property type="match status" value="1"/>
</dbReference>
<keyword evidence="4 9" id="KW-0812">Transmembrane</keyword>
<keyword evidence="2" id="KW-0813">Transport</keyword>
<proteinExistence type="inferred from homology"/>
<dbReference type="PANTHER" id="PTHR11795:SF445">
    <property type="entry name" value="AMINO ACID ABC TRANSPORTER PERMEASE PROTEIN"/>
    <property type="match status" value="1"/>
</dbReference>
<evidence type="ECO:0000313" key="10">
    <source>
        <dbReference type="EMBL" id="SPJ26058.1"/>
    </source>
</evidence>
<reference evidence="10 11" key="1">
    <citation type="submission" date="2018-03" db="EMBL/GenBank/DDBJ databases">
        <authorList>
            <person name="Keele B.F."/>
        </authorList>
    </citation>
    <scope>NUCLEOTIDE SEQUENCE [LARGE SCALE GENOMIC DNA]</scope>
    <source>
        <strain evidence="10 11">CECT 8504</strain>
    </source>
</reference>
<name>A0A2R8C0W7_9RHOB</name>
<protein>
    <submittedName>
        <fullName evidence="10">High-affinity branched-chain amino acid transport system permease protein LivH</fullName>
    </submittedName>
</protein>
<keyword evidence="7 9" id="KW-0472">Membrane</keyword>
<evidence type="ECO:0000256" key="3">
    <source>
        <dbReference type="ARBA" id="ARBA00022475"/>
    </source>
</evidence>
<keyword evidence="6 9" id="KW-1133">Transmembrane helix</keyword>
<evidence type="ECO:0000313" key="11">
    <source>
        <dbReference type="Proteomes" id="UP000244912"/>
    </source>
</evidence>
<dbReference type="GO" id="GO:0022857">
    <property type="term" value="F:transmembrane transporter activity"/>
    <property type="evidence" value="ECO:0007669"/>
    <property type="project" value="InterPro"/>
</dbReference>
<evidence type="ECO:0000256" key="7">
    <source>
        <dbReference type="ARBA" id="ARBA00023136"/>
    </source>
</evidence>
<comment type="similarity">
    <text evidence="8">Belongs to the binding-protein-dependent transport system permease family. LivHM subfamily.</text>
</comment>
<organism evidence="10 11">
    <name type="scientific">Palleronia abyssalis</name>
    <dbReference type="NCBI Taxonomy" id="1501240"/>
    <lineage>
        <taxon>Bacteria</taxon>
        <taxon>Pseudomonadati</taxon>
        <taxon>Pseudomonadota</taxon>
        <taxon>Alphaproteobacteria</taxon>
        <taxon>Rhodobacterales</taxon>
        <taxon>Roseobacteraceae</taxon>
        <taxon>Palleronia</taxon>
    </lineage>
</organism>
<dbReference type="CDD" id="cd06582">
    <property type="entry name" value="TM_PBP1_LivH_like"/>
    <property type="match status" value="1"/>
</dbReference>
<feature type="transmembrane region" description="Helical" evidence="9">
    <location>
        <begin position="56"/>
        <end position="80"/>
    </location>
</feature>
<keyword evidence="11" id="KW-1185">Reference proteome</keyword>
<evidence type="ECO:0000256" key="6">
    <source>
        <dbReference type="ARBA" id="ARBA00022989"/>
    </source>
</evidence>
<dbReference type="GO" id="GO:0005886">
    <property type="term" value="C:plasma membrane"/>
    <property type="evidence" value="ECO:0007669"/>
    <property type="project" value="UniProtKB-SubCell"/>
</dbReference>
<evidence type="ECO:0000256" key="8">
    <source>
        <dbReference type="ARBA" id="ARBA00037998"/>
    </source>
</evidence>
<evidence type="ECO:0000256" key="9">
    <source>
        <dbReference type="SAM" id="Phobius"/>
    </source>
</evidence>
<dbReference type="InterPro" id="IPR001851">
    <property type="entry name" value="ABC_transp_permease"/>
</dbReference>
<keyword evidence="5" id="KW-0029">Amino-acid transport</keyword>
<dbReference type="InterPro" id="IPR052157">
    <property type="entry name" value="BCAA_transport_permease"/>
</dbReference>
<evidence type="ECO:0000256" key="1">
    <source>
        <dbReference type="ARBA" id="ARBA00004651"/>
    </source>
</evidence>
<dbReference type="GO" id="GO:0006865">
    <property type="term" value="P:amino acid transport"/>
    <property type="evidence" value="ECO:0007669"/>
    <property type="project" value="UniProtKB-KW"/>
</dbReference>
<dbReference type="EMBL" id="ONZF01000013">
    <property type="protein sequence ID" value="SPJ26058.1"/>
    <property type="molecule type" value="Genomic_DNA"/>
</dbReference>
<dbReference type="Proteomes" id="UP000244912">
    <property type="component" value="Unassembled WGS sequence"/>
</dbReference>
<feature type="transmembrane region" description="Helical" evidence="9">
    <location>
        <begin position="133"/>
        <end position="159"/>
    </location>
</feature>
<dbReference type="AlphaFoldDB" id="A0A2R8C0W7"/>
<sequence length="296" mass="31363">MLAQQILNGLVSGSVYALFSLGFTLIFGVQKLLNFAHGATFMAGAFIAYYCTINGLPFFMAIGFSMLATGLIAILIDLIAFRTLRKRGNAEFPALVSSIGVDLILVSIAQQVSNTQVLNFPFGTFPIQFYNILGLRISLLQIVILVVVAVLVAALIFYLKKTTFGRQVRAVATNERAAALLGVNAQSVYLQTFFIAGALAGLAGVLIGLLFNSIQFLMGEPYMLRAFVVVVIGGLGSVQGAIVASLLLGVAQSLTVAYLPSGLTDAIIFGLLFLVLLVRPNGLFGDINAVAGGTRQ</sequence>
<evidence type="ECO:0000256" key="2">
    <source>
        <dbReference type="ARBA" id="ARBA00022448"/>
    </source>
</evidence>
<gene>
    <name evidence="10" type="primary">livH_11</name>
    <name evidence="10" type="ORF">PAA8504_03914</name>
</gene>
<keyword evidence="3" id="KW-1003">Cell membrane</keyword>
<evidence type="ECO:0000256" key="5">
    <source>
        <dbReference type="ARBA" id="ARBA00022970"/>
    </source>
</evidence>
<feature type="transmembrane region" description="Helical" evidence="9">
    <location>
        <begin position="92"/>
        <end position="113"/>
    </location>
</feature>
<feature type="transmembrane region" description="Helical" evidence="9">
    <location>
        <begin position="6"/>
        <end position="27"/>
    </location>
</feature>
<comment type="subcellular location">
    <subcellularLocation>
        <location evidence="1">Cell membrane</location>
        <topology evidence="1">Multi-pass membrane protein</topology>
    </subcellularLocation>
</comment>
<accession>A0A2R8C0W7</accession>
<feature type="transmembrane region" description="Helical" evidence="9">
    <location>
        <begin position="226"/>
        <end position="250"/>
    </location>
</feature>
<evidence type="ECO:0000256" key="4">
    <source>
        <dbReference type="ARBA" id="ARBA00022692"/>
    </source>
</evidence>
<feature type="transmembrane region" description="Helical" evidence="9">
    <location>
        <begin position="257"/>
        <end position="278"/>
    </location>
</feature>
<feature type="transmembrane region" description="Helical" evidence="9">
    <location>
        <begin position="193"/>
        <end position="214"/>
    </location>
</feature>
<dbReference type="PANTHER" id="PTHR11795">
    <property type="entry name" value="BRANCHED-CHAIN AMINO ACID TRANSPORT SYSTEM PERMEASE PROTEIN LIVH"/>
    <property type="match status" value="1"/>
</dbReference>
<dbReference type="RefSeq" id="WP_108895775.1">
    <property type="nucleotide sequence ID" value="NZ_ONZF01000013.1"/>
</dbReference>